<dbReference type="InterPro" id="IPR003594">
    <property type="entry name" value="HATPase_dom"/>
</dbReference>
<dbReference type="InterPro" id="IPR050980">
    <property type="entry name" value="2C_sensor_his_kinase"/>
</dbReference>
<dbReference type="AlphaFoldDB" id="A0A2A7UT41"/>
<evidence type="ECO:0000256" key="13">
    <source>
        <dbReference type="ARBA" id="ARBA00023012"/>
    </source>
</evidence>
<dbReference type="OrthoDB" id="9804645at2"/>
<keyword evidence="7" id="KW-0808">Transferase</keyword>
<keyword evidence="9" id="KW-0547">Nucleotide-binding</keyword>
<evidence type="ECO:0000256" key="15">
    <source>
        <dbReference type="SAM" id="MobiDB-lite"/>
    </source>
</evidence>
<dbReference type="InterPro" id="IPR004358">
    <property type="entry name" value="Sig_transdc_His_kin-like_C"/>
</dbReference>
<keyword evidence="20" id="KW-1185">Reference proteome</keyword>
<evidence type="ECO:0000259" key="17">
    <source>
        <dbReference type="PROSITE" id="PS50109"/>
    </source>
</evidence>
<dbReference type="GO" id="GO:0005524">
    <property type="term" value="F:ATP binding"/>
    <property type="evidence" value="ECO:0007669"/>
    <property type="project" value="UniProtKB-KW"/>
</dbReference>
<proteinExistence type="predicted"/>
<dbReference type="Pfam" id="PF02518">
    <property type="entry name" value="HATPase_c"/>
    <property type="match status" value="1"/>
</dbReference>
<comment type="subcellular location">
    <subcellularLocation>
        <location evidence="2">Cell inner membrane</location>
        <topology evidence="2">Multi-pass membrane protein</topology>
    </subcellularLocation>
</comment>
<keyword evidence="10 19" id="KW-0418">Kinase</keyword>
<dbReference type="RefSeq" id="WP_083520559.1">
    <property type="nucleotide sequence ID" value="NZ_DALZQJ010000020.1"/>
</dbReference>
<dbReference type="Pfam" id="PF00512">
    <property type="entry name" value="HisKA"/>
    <property type="match status" value="1"/>
</dbReference>
<dbReference type="PRINTS" id="PR00344">
    <property type="entry name" value="BCTRLSENSOR"/>
</dbReference>
<dbReference type="InterPro" id="IPR003661">
    <property type="entry name" value="HisK_dim/P_dom"/>
</dbReference>
<dbReference type="EMBL" id="PDEA01000001">
    <property type="protein sequence ID" value="PEH88433.1"/>
    <property type="molecule type" value="Genomic_DNA"/>
</dbReference>
<feature type="domain" description="HAMP" evidence="18">
    <location>
        <begin position="155"/>
        <end position="207"/>
    </location>
</feature>
<keyword evidence="13" id="KW-0902">Two-component regulatory system</keyword>
<evidence type="ECO:0000256" key="5">
    <source>
        <dbReference type="ARBA" id="ARBA00022519"/>
    </source>
</evidence>
<dbReference type="CDD" id="cd00082">
    <property type="entry name" value="HisKA"/>
    <property type="match status" value="1"/>
</dbReference>
<evidence type="ECO:0000256" key="4">
    <source>
        <dbReference type="ARBA" id="ARBA00022475"/>
    </source>
</evidence>
<organism evidence="19 20">
    <name type="scientific">Comamonas terrigena</name>
    <dbReference type="NCBI Taxonomy" id="32013"/>
    <lineage>
        <taxon>Bacteria</taxon>
        <taxon>Pseudomonadati</taxon>
        <taxon>Pseudomonadota</taxon>
        <taxon>Betaproteobacteria</taxon>
        <taxon>Burkholderiales</taxon>
        <taxon>Comamonadaceae</taxon>
        <taxon>Comamonas</taxon>
    </lineage>
</organism>
<dbReference type="EC" id="2.7.13.3" evidence="3"/>
<evidence type="ECO:0000256" key="7">
    <source>
        <dbReference type="ARBA" id="ARBA00022679"/>
    </source>
</evidence>
<keyword evidence="5" id="KW-0997">Cell inner membrane</keyword>
<dbReference type="Gene3D" id="1.10.287.130">
    <property type="match status" value="1"/>
</dbReference>
<dbReference type="SMART" id="SM00387">
    <property type="entry name" value="HATPase_c"/>
    <property type="match status" value="1"/>
</dbReference>
<dbReference type="Proteomes" id="UP000220246">
    <property type="component" value="Unassembled WGS sequence"/>
</dbReference>
<reference evidence="20" key="1">
    <citation type="submission" date="2017-09" db="EMBL/GenBank/DDBJ databases">
        <title>FDA dAtabase for Regulatory Grade micrObial Sequences (FDA-ARGOS): Supporting development and validation of Infectious Disease Dx tests.</title>
        <authorList>
            <person name="Minogue T."/>
            <person name="Wolcott M."/>
            <person name="Wasieloski L."/>
            <person name="Aguilar W."/>
            <person name="Moore D."/>
            <person name="Tallon L."/>
            <person name="Sadzewicz L."/>
            <person name="Ott S."/>
            <person name="Zhao X."/>
            <person name="Nagaraj S."/>
            <person name="Vavikolanu K."/>
            <person name="Aluvathingal J."/>
            <person name="Nadendla S."/>
            <person name="Sichtig H."/>
        </authorList>
    </citation>
    <scope>NUCLEOTIDE SEQUENCE [LARGE SCALE GENOMIC DNA]</scope>
    <source>
        <strain evidence="20">FDAARGOS_394</strain>
    </source>
</reference>
<evidence type="ECO:0000256" key="14">
    <source>
        <dbReference type="ARBA" id="ARBA00023136"/>
    </source>
</evidence>
<dbReference type="InterPro" id="IPR005467">
    <property type="entry name" value="His_kinase_dom"/>
</dbReference>
<dbReference type="InterPro" id="IPR036890">
    <property type="entry name" value="HATPase_C_sf"/>
</dbReference>
<dbReference type="STRING" id="1219032.GCA_001515545_03145"/>
<evidence type="ECO:0000256" key="12">
    <source>
        <dbReference type="ARBA" id="ARBA00022989"/>
    </source>
</evidence>
<protein>
    <recommendedName>
        <fullName evidence="3">histidine kinase</fullName>
        <ecNumber evidence="3">2.7.13.3</ecNumber>
    </recommendedName>
</protein>
<feature type="transmembrane region" description="Helical" evidence="16">
    <location>
        <begin position="45"/>
        <end position="69"/>
    </location>
</feature>
<evidence type="ECO:0000256" key="2">
    <source>
        <dbReference type="ARBA" id="ARBA00004429"/>
    </source>
</evidence>
<dbReference type="PROSITE" id="PS50109">
    <property type="entry name" value="HIS_KIN"/>
    <property type="match status" value="1"/>
</dbReference>
<dbReference type="GeneID" id="80800396"/>
<comment type="caution">
    <text evidence="19">The sequence shown here is derived from an EMBL/GenBank/DDBJ whole genome shotgun (WGS) entry which is preliminary data.</text>
</comment>
<evidence type="ECO:0000256" key="8">
    <source>
        <dbReference type="ARBA" id="ARBA00022692"/>
    </source>
</evidence>
<sequence length="414" mass="45499">MSPVSAPAADGQGPAAAPSVAPPALGWADRLRRLLQRLRRGPDTLFGRLACLLAVVVVASHLLALSLMFELRGPPPPPPQPPMPPQQVQGETLSNPITVTNEKSYVVRRGLPLQLQPEGRPLPPQKEPQRSLWAFVLDVGFRLSALLIATWFGARWLATPMLRLAAAARELGGNINRPPLPETGTVECREASRVFNQMQDRIRQQLQDRDRLVAAVSHDLRTPLTRLRLRAELLDDHHTNLEFQRDIAEMDAMIQDTLDYLRGQAQATPMVRVQVQALLESVVDDHELTGVHIPLRGTAGIIQAQIGPLRRCVDNLIANALRYGGGAEVLLEESPLGVRITVRDHGPGLPDAALRQVMQPFVRMEASRHRHHGGVGLGLSIARDIALRHHGELRLHNAHDGGLCAVLELPYSQP</sequence>
<dbReference type="SMART" id="SM00304">
    <property type="entry name" value="HAMP"/>
    <property type="match status" value="1"/>
</dbReference>
<dbReference type="CDD" id="cd00075">
    <property type="entry name" value="HATPase"/>
    <property type="match status" value="1"/>
</dbReference>
<evidence type="ECO:0000256" key="10">
    <source>
        <dbReference type="ARBA" id="ARBA00022777"/>
    </source>
</evidence>
<keyword evidence="12 16" id="KW-1133">Transmembrane helix</keyword>
<evidence type="ECO:0000256" key="3">
    <source>
        <dbReference type="ARBA" id="ARBA00012438"/>
    </source>
</evidence>
<dbReference type="InterPro" id="IPR036097">
    <property type="entry name" value="HisK_dim/P_sf"/>
</dbReference>
<dbReference type="SUPFAM" id="SSF47384">
    <property type="entry name" value="Homodimeric domain of signal transducing histidine kinase"/>
    <property type="match status" value="1"/>
</dbReference>
<dbReference type="Pfam" id="PF00672">
    <property type="entry name" value="HAMP"/>
    <property type="match status" value="1"/>
</dbReference>
<keyword evidence="4" id="KW-1003">Cell membrane</keyword>
<dbReference type="GO" id="GO:0005886">
    <property type="term" value="C:plasma membrane"/>
    <property type="evidence" value="ECO:0007669"/>
    <property type="project" value="UniProtKB-SubCell"/>
</dbReference>
<evidence type="ECO:0000259" key="18">
    <source>
        <dbReference type="PROSITE" id="PS50885"/>
    </source>
</evidence>
<evidence type="ECO:0000313" key="20">
    <source>
        <dbReference type="Proteomes" id="UP000220246"/>
    </source>
</evidence>
<feature type="domain" description="Histidine kinase" evidence="17">
    <location>
        <begin position="215"/>
        <end position="413"/>
    </location>
</feature>
<evidence type="ECO:0000256" key="6">
    <source>
        <dbReference type="ARBA" id="ARBA00022553"/>
    </source>
</evidence>
<keyword evidence="14 16" id="KW-0472">Membrane</keyword>
<dbReference type="InterPro" id="IPR003660">
    <property type="entry name" value="HAMP_dom"/>
</dbReference>
<comment type="catalytic activity">
    <reaction evidence="1">
        <text>ATP + protein L-histidine = ADP + protein N-phospho-L-histidine.</text>
        <dbReference type="EC" id="2.7.13.3"/>
    </reaction>
</comment>
<dbReference type="Gene3D" id="3.30.565.10">
    <property type="entry name" value="Histidine kinase-like ATPase, C-terminal domain"/>
    <property type="match status" value="1"/>
</dbReference>
<keyword evidence="6" id="KW-0597">Phosphoprotein</keyword>
<name>A0A2A7UT41_COMTR</name>
<feature type="region of interest" description="Disordered" evidence="15">
    <location>
        <begin position="1"/>
        <end position="22"/>
    </location>
</feature>
<gene>
    <name evidence="19" type="ORF">CRM82_07290</name>
</gene>
<evidence type="ECO:0000256" key="9">
    <source>
        <dbReference type="ARBA" id="ARBA00022741"/>
    </source>
</evidence>
<keyword evidence="8 16" id="KW-0812">Transmembrane</keyword>
<dbReference type="PANTHER" id="PTHR44936">
    <property type="entry name" value="SENSOR PROTEIN CREC"/>
    <property type="match status" value="1"/>
</dbReference>
<evidence type="ECO:0000313" key="19">
    <source>
        <dbReference type="EMBL" id="PEH88433.1"/>
    </source>
</evidence>
<evidence type="ECO:0000256" key="1">
    <source>
        <dbReference type="ARBA" id="ARBA00000085"/>
    </source>
</evidence>
<keyword evidence="11" id="KW-0067">ATP-binding</keyword>
<dbReference type="SUPFAM" id="SSF55874">
    <property type="entry name" value="ATPase domain of HSP90 chaperone/DNA topoisomerase II/histidine kinase"/>
    <property type="match status" value="1"/>
</dbReference>
<dbReference type="SMART" id="SM00388">
    <property type="entry name" value="HisKA"/>
    <property type="match status" value="1"/>
</dbReference>
<accession>A0A2A7UT41</accession>
<dbReference type="PANTHER" id="PTHR44936:SF5">
    <property type="entry name" value="SENSOR HISTIDINE KINASE ENVZ"/>
    <property type="match status" value="1"/>
</dbReference>
<dbReference type="GO" id="GO:0000155">
    <property type="term" value="F:phosphorelay sensor kinase activity"/>
    <property type="evidence" value="ECO:0007669"/>
    <property type="project" value="InterPro"/>
</dbReference>
<evidence type="ECO:0000256" key="11">
    <source>
        <dbReference type="ARBA" id="ARBA00022840"/>
    </source>
</evidence>
<evidence type="ECO:0000256" key="16">
    <source>
        <dbReference type="SAM" id="Phobius"/>
    </source>
</evidence>
<dbReference type="PROSITE" id="PS50885">
    <property type="entry name" value="HAMP"/>
    <property type="match status" value="1"/>
</dbReference>